<gene>
    <name evidence="1" type="ORF">BKA14_001383</name>
</gene>
<dbReference type="Proteomes" id="UP000542742">
    <property type="component" value="Unassembled WGS sequence"/>
</dbReference>
<comment type="caution">
    <text evidence="1">The sequence shown here is derived from an EMBL/GenBank/DDBJ whole genome shotgun (WGS) entry which is preliminary data.</text>
</comment>
<dbReference type="InterPro" id="IPR016024">
    <property type="entry name" value="ARM-type_fold"/>
</dbReference>
<evidence type="ECO:0000313" key="1">
    <source>
        <dbReference type="EMBL" id="MBB4691235.1"/>
    </source>
</evidence>
<evidence type="ECO:0000313" key="2">
    <source>
        <dbReference type="Proteomes" id="UP000542742"/>
    </source>
</evidence>
<dbReference type="RefSeq" id="WP_184950078.1">
    <property type="nucleotide sequence ID" value="NZ_BOMC01000006.1"/>
</dbReference>
<sequence>MDGDAEWQRWRREMFGDPYVVWHEGPRFEALTEAARRDPRKVERMLRAGLAAGDTVAAQSFTGLAAAGLAPADAVSILRTALIRATDEFRIRVAEALHALTGDPGWATPIAEVLADAPSEFVRLDAATALAGFPPSSALVRTLAAAVRDPEYLVRYHAANTLLRWSGDRRRVDGVPALLEKITDRAEVAWRAAADELTARLCR</sequence>
<name>A0A7W7CQ51_9ACTN</name>
<proteinExistence type="predicted"/>
<dbReference type="EMBL" id="JACHMF010000001">
    <property type="protein sequence ID" value="MBB4691235.1"/>
    <property type="molecule type" value="Genomic_DNA"/>
</dbReference>
<dbReference type="Gene3D" id="1.25.10.10">
    <property type="entry name" value="Leucine-rich Repeat Variant"/>
    <property type="match status" value="1"/>
</dbReference>
<protein>
    <submittedName>
        <fullName evidence="1">HEAT repeat protein</fullName>
    </submittedName>
</protein>
<dbReference type="InterPro" id="IPR011989">
    <property type="entry name" value="ARM-like"/>
</dbReference>
<dbReference type="SUPFAM" id="SSF48371">
    <property type="entry name" value="ARM repeat"/>
    <property type="match status" value="1"/>
</dbReference>
<accession>A0A7W7CQ51</accession>
<reference evidence="1 2" key="1">
    <citation type="submission" date="2020-08" db="EMBL/GenBank/DDBJ databases">
        <title>Sequencing the genomes of 1000 actinobacteria strains.</title>
        <authorList>
            <person name="Klenk H.-P."/>
        </authorList>
    </citation>
    <scope>NUCLEOTIDE SEQUENCE [LARGE SCALE GENOMIC DNA]</scope>
    <source>
        <strain evidence="1 2">DSM 45518</strain>
    </source>
</reference>
<organism evidence="1 2">
    <name type="scientific">Paractinoplanes abujensis</name>
    <dbReference type="NCBI Taxonomy" id="882441"/>
    <lineage>
        <taxon>Bacteria</taxon>
        <taxon>Bacillati</taxon>
        <taxon>Actinomycetota</taxon>
        <taxon>Actinomycetes</taxon>
        <taxon>Micromonosporales</taxon>
        <taxon>Micromonosporaceae</taxon>
        <taxon>Paractinoplanes</taxon>
    </lineage>
</organism>
<keyword evidence="2" id="KW-1185">Reference proteome</keyword>
<dbReference type="AlphaFoldDB" id="A0A7W7CQ51"/>